<dbReference type="GO" id="GO:0000162">
    <property type="term" value="P:L-tryptophan biosynthetic process"/>
    <property type="evidence" value="ECO:0007669"/>
    <property type="project" value="TreeGrafter"/>
</dbReference>
<proteinExistence type="predicted"/>
<sequence length="383" mass="41284">MPLSHLPARRALPLAVLPLGISPPLGDHARFRDRSATDVLEVRHGSDALAAMQRGGFWALVATFEGELTAVRFGTVERLEGETRAADRGAAAGAAAGDAAHLPQWTPLERQWRTSLSRAAYLEGVREVRERIAAGTVYQVNLCRVLSHELVDEADLDALDRLLCQGNPSPHGARVRCAEAGLDVVSASPELFLSRQGDRLVTRPIKGTAPRPGELLPKDESENVMIVDLMRNDLSRVCLPASVSVDALCALERHPGLVHLVSTVSGRLRPGVGWAAILESTFPPGSVSGAPRSSALETIGALESRPRGPYCGALGWIDADRGEAELAVGIRTFWAERDHDGRRWLRFGTGAGITWHSDPEREWDETELKAARLLGLASGRVSA</sequence>
<dbReference type="SUPFAM" id="SSF56322">
    <property type="entry name" value="ADC synthase"/>
    <property type="match status" value="1"/>
</dbReference>
<organism evidence="2 3">
    <name type="scientific">Intrasporangium chromatireducens Q5-1</name>
    <dbReference type="NCBI Taxonomy" id="584657"/>
    <lineage>
        <taxon>Bacteria</taxon>
        <taxon>Bacillati</taxon>
        <taxon>Actinomycetota</taxon>
        <taxon>Actinomycetes</taxon>
        <taxon>Micrococcales</taxon>
        <taxon>Intrasporangiaceae</taxon>
        <taxon>Intrasporangium</taxon>
    </lineage>
</organism>
<keyword evidence="3" id="KW-1185">Reference proteome</keyword>
<dbReference type="OrthoDB" id="3518032at2"/>
<protein>
    <submittedName>
        <fullName evidence="2">Chloride transporter</fullName>
    </submittedName>
</protein>
<feature type="domain" description="Chorismate-utilising enzyme C-terminal" evidence="1">
    <location>
        <begin position="118"/>
        <end position="369"/>
    </location>
</feature>
<dbReference type="PANTHER" id="PTHR11236">
    <property type="entry name" value="AMINOBENZOATE/ANTHRANILATE SYNTHASE"/>
    <property type="match status" value="1"/>
</dbReference>
<dbReference type="InterPro" id="IPR019999">
    <property type="entry name" value="Anth_synth_I-like"/>
</dbReference>
<dbReference type="PRINTS" id="PR00095">
    <property type="entry name" value="ANTSNTHASEI"/>
</dbReference>
<dbReference type="GO" id="GO:0046820">
    <property type="term" value="F:4-amino-4-deoxychorismate synthase activity"/>
    <property type="evidence" value="ECO:0007669"/>
    <property type="project" value="TreeGrafter"/>
</dbReference>
<dbReference type="Pfam" id="PF00425">
    <property type="entry name" value="Chorismate_bind"/>
    <property type="match status" value="1"/>
</dbReference>
<dbReference type="RefSeq" id="WP_081794018.1">
    <property type="nucleotide sequence ID" value="NZ_AWQS01000229.1"/>
</dbReference>
<dbReference type="InterPro" id="IPR015890">
    <property type="entry name" value="Chorismate_C"/>
</dbReference>
<evidence type="ECO:0000313" key="3">
    <source>
        <dbReference type="Proteomes" id="UP000019494"/>
    </source>
</evidence>
<comment type="caution">
    <text evidence="2">The sequence shown here is derived from an EMBL/GenBank/DDBJ whole genome shotgun (WGS) entry which is preliminary data.</text>
</comment>
<dbReference type="Gene3D" id="3.60.120.10">
    <property type="entry name" value="Anthranilate synthase"/>
    <property type="match status" value="1"/>
</dbReference>
<dbReference type="PANTHER" id="PTHR11236:SF50">
    <property type="entry name" value="AMINODEOXYCHORISMATE SYNTHASE COMPONENT 1"/>
    <property type="match status" value="1"/>
</dbReference>
<evidence type="ECO:0000313" key="2">
    <source>
        <dbReference type="EMBL" id="EWT04523.1"/>
    </source>
</evidence>
<dbReference type="EMBL" id="AWQS01000229">
    <property type="protein sequence ID" value="EWT04523.1"/>
    <property type="molecule type" value="Genomic_DNA"/>
</dbReference>
<name>W9GIB6_9MICO</name>
<dbReference type="AlphaFoldDB" id="W9GIB6"/>
<dbReference type="Proteomes" id="UP000019494">
    <property type="component" value="Unassembled WGS sequence"/>
</dbReference>
<dbReference type="InterPro" id="IPR005801">
    <property type="entry name" value="ADC_synthase"/>
</dbReference>
<accession>W9GIB6</accession>
<dbReference type="PATRIC" id="fig|584657.3.peg.3594"/>
<evidence type="ECO:0000259" key="1">
    <source>
        <dbReference type="Pfam" id="PF00425"/>
    </source>
</evidence>
<gene>
    <name evidence="2" type="ORF">N864_12020</name>
</gene>
<reference evidence="3" key="1">
    <citation type="submission" date="2013-08" db="EMBL/GenBank/DDBJ databases">
        <title>Intrasporangium oryzae NRRL B-24470.</title>
        <authorList>
            <person name="Liu H."/>
            <person name="Wang G."/>
        </authorList>
    </citation>
    <scope>NUCLEOTIDE SEQUENCE [LARGE SCALE GENOMIC DNA]</scope>
    <source>
        <strain evidence="3">Q5-1</strain>
    </source>
</reference>